<sequence>MSIEYNPDDFENNNPFSEPVVQPSNRSFDEPPSLATSSVITEQQDELPDSSTQGSQEDEEGTEPREGGSSDQSGHNESNEQLSEEMLRKLIPERFTDKYELHIRLVGIEKNKLGNPILKMDAQVKGLPKFRQTKYKDIRRTFNEVVKFNKYLVISNLEVFVPVIPNATTSYPTGGEDETKQLMMVWQEWLNRITSNPILIRDEEFVYFIENDFGYAVINSNRKQSVASGLMRKTLKQFAVPYDQYEDLASFRPMIKDAYLVCQKLHRLLDKNSRIEKQSSIHTYDLANKLNVLAQFEVIHPGMKNMWEKLGKITQIQSDLTLIESISSMGTLGDGLSSFIDDFYQIKEALTNRHLIMRELLQAEAQTTAKHLQASKVKNKSSLDPIKVDEALRSLEYATKVQESLNLQVKRISGEMQFERKEVIEYTEMKFQKLIKSYILHKVDHHRKILKHLENIRLDIRIVDEKGGLSRLNRDNLANLKHNLIQSQSAKGDSWSSRTFRSLEKEEEEKENRGDLFGNSESGDNINNNGMNGGGDGSNSSDAVDPKNAASLLGVAIF</sequence>
<feature type="compositionally biased region" description="Acidic residues" evidence="2">
    <location>
        <begin position="1"/>
        <end position="11"/>
    </location>
</feature>
<dbReference type="InterPro" id="IPR001683">
    <property type="entry name" value="PX_dom"/>
</dbReference>
<evidence type="ECO:0000313" key="6">
    <source>
        <dbReference type="Proteomes" id="UP000694255"/>
    </source>
</evidence>
<reference evidence="5 6" key="1">
    <citation type="journal article" date="2021" name="DNA Res.">
        <title>Genome analysis of Candida subhashii reveals its hybrid nature and dual mitochondrial genome conformations.</title>
        <authorList>
            <person name="Mixao V."/>
            <person name="Hegedusova E."/>
            <person name="Saus E."/>
            <person name="Pryszcz L.P."/>
            <person name="Cillingova A."/>
            <person name="Nosek J."/>
            <person name="Gabaldon T."/>
        </authorList>
    </citation>
    <scope>NUCLEOTIDE SEQUENCE [LARGE SCALE GENOMIC DNA]</scope>
    <source>
        <strain evidence="5 6">CBS 10753</strain>
    </source>
</reference>
<dbReference type="OrthoDB" id="9976382at2759"/>
<feature type="region of interest" description="Disordered" evidence="2">
    <location>
        <begin position="496"/>
        <end position="546"/>
    </location>
</feature>
<dbReference type="GO" id="GO:0032266">
    <property type="term" value="F:phosphatidylinositol-3-phosphate binding"/>
    <property type="evidence" value="ECO:0007669"/>
    <property type="project" value="TreeGrafter"/>
</dbReference>
<evidence type="ECO:0000256" key="2">
    <source>
        <dbReference type="SAM" id="MobiDB-lite"/>
    </source>
</evidence>
<comment type="subunit">
    <text evidence="1">Component of the retromer complex.</text>
</comment>
<feature type="domain" description="PX" evidence="3">
    <location>
        <begin position="131"/>
        <end position="211"/>
    </location>
</feature>
<dbReference type="InterPro" id="IPR014461">
    <property type="entry name" value="Retromer_complex_Vps17"/>
</dbReference>
<keyword evidence="1" id="KW-0653">Protein transport</keyword>
<dbReference type="InterPro" id="IPR037907">
    <property type="entry name" value="Vps17_PX"/>
</dbReference>
<dbReference type="PIRSF" id="PIRSF011791">
    <property type="entry name" value="Vps17"/>
    <property type="match status" value="1"/>
</dbReference>
<feature type="compositionally biased region" description="Polar residues" evidence="2">
    <location>
        <begin position="12"/>
        <end position="26"/>
    </location>
</feature>
<dbReference type="RefSeq" id="XP_049262635.1">
    <property type="nucleotide sequence ID" value="XM_049407968.1"/>
</dbReference>
<name>A0A8J5UL01_9ASCO</name>
<dbReference type="AlphaFoldDB" id="A0A8J5UL01"/>
<dbReference type="PANTHER" id="PTHR47433:SF1">
    <property type="entry name" value="VACUOLAR PROTEIN SORTING-ASSOCIATED PROTEIN 17"/>
    <property type="match status" value="1"/>
</dbReference>
<comment type="similarity">
    <text evidence="1">Belongs to the VPS17 family.</text>
</comment>
<dbReference type="GO" id="GO:0006886">
    <property type="term" value="P:intracellular protein transport"/>
    <property type="evidence" value="ECO:0007669"/>
    <property type="project" value="TreeGrafter"/>
</dbReference>
<evidence type="ECO:0000313" key="5">
    <source>
        <dbReference type="EMBL" id="KAG7662402.1"/>
    </source>
</evidence>
<comment type="function">
    <text evidence="1">Component of the membrane-associated retromer complex which is essential in endosome-to-Golgi retrograde transport.</text>
</comment>
<gene>
    <name evidence="5" type="ORF">J8A68_004050</name>
</gene>
<keyword evidence="1" id="KW-0813">Transport</keyword>
<dbReference type="CDD" id="cd06891">
    <property type="entry name" value="PX_Vps17p"/>
    <property type="match status" value="1"/>
</dbReference>
<feature type="domain" description="Sorting nexin/Vps5-like C-terminal" evidence="4">
    <location>
        <begin position="263"/>
        <end position="455"/>
    </location>
</feature>
<evidence type="ECO:0000259" key="3">
    <source>
        <dbReference type="Pfam" id="PF00787"/>
    </source>
</evidence>
<evidence type="ECO:0000259" key="4">
    <source>
        <dbReference type="Pfam" id="PF09325"/>
    </source>
</evidence>
<dbReference type="GO" id="GO:0005829">
    <property type="term" value="C:cytosol"/>
    <property type="evidence" value="ECO:0007669"/>
    <property type="project" value="GOC"/>
</dbReference>
<feature type="region of interest" description="Disordered" evidence="2">
    <location>
        <begin position="1"/>
        <end position="83"/>
    </location>
</feature>
<dbReference type="GeneID" id="73470850"/>
<accession>A0A8J5UL01</accession>
<dbReference type="EMBL" id="JAGSYN010000179">
    <property type="protein sequence ID" value="KAG7662402.1"/>
    <property type="molecule type" value="Genomic_DNA"/>
</dbReference>
<dbReference type="GO" id="GO:0005768">
    <property type="term" value="C:endosome"/>
    <property type="evidence" value="ECO:0007669"/>
    <property type="project" value="TreeGrafter"/>
</dbReference>
<proteinExistence type="inferred from homology"/>
<dbReference type="GO" id="GO:0030905">
    <property type="term" value="C:retromer, tubulation complex"/>
    <property type="evidence" value="ECO:0007669"/>
    <property type="project" value="TreeGrafter"/>
</dbReference>
<dbReference type="InterPro" id="IPR015404">
    <property type="entry name" value="Vps5_C"/>
</dbReference>
<dbReference type="InterPro" id="IPR053055">
    <property type="entry name" value="VPS17"/>
</dbReference>
<dbReference type="Pfam" id="PF09325">
    <property type="entry name" value="Vps5"/>
    <property type="match status" value="1"/>
</dbReference>
<organism evidence="5 6">
    <name type="scientific">[Candida] subhashii</name>
    <dbReference type="NCBI Taxonomy" id="561895"/>
    <lineage>
        <taxon>Eukaryota</taxon>
        <taxon>Fungi</taxon>
        <taxon>Dikarya</taxon>
        <taxon>Ascomycota</taxon>
        <taxon>Saccharomycotina</taxon>
        <taxon>Pichiomycetes</taxon>
        <taxon>Debaryomycetaceae</taxon>
        <taxon>Spathaspora</taxon>
    </lineage>
</organism>
<dbReference type="PANTHER" id="PTHR47433">
    <property type="entry name" value="VACUOLAR PROTEIN SORTING-ASSOCIATED PROTEIN 17"/>
    <property type="match status" value="1"/>
</dbReference>
<protein>
    <recommendedName>
        <fullName evidence="1">Vacuolar protein sorting-associated protein 17</fullName>
    </recommendedName>
</protein>
<keyword evidence="6" id="KW-1185">Reference proteome</keyword>
<dbReference type="Proteomes" id="UP000694255">
    <property type="component" value="Unassembled WGS sequence"/>
</dbReference>
<evidence type="ECO:0000256" key="1">
    <source>
        <dbReference type="PIRNR" id="PIRNR011791"/>
    </source>
</evidence>
<dbReference type="GO" id="GO:0042147">
    <property type="term" value="P:retrograde transport, endosome to Golgi"/>
    <property type="evidence" value="ECO:0007669"/>
    <property type="project" value="TreeGrafter"/>
</dbReference>
<comment type="caution">
    <text evidence="5">The sequence shown here is derived from an EMBL/GenBank/DDBJ whole genome shotgun (WGS) entry which is preliminary data.</text>
</comment>
<feature type="compositionally biased region" description="Polar residues" evidence="2">
    <location>
        <begin position="69"/>
        <end position="81"/>
    </location>
</feature>
<dbReference type="Pfam" id="PF00787">
    <property type="entry name" value="PX"/>
    <property type="match status" value="1"/>
</dbReference>